<gene>
    <name evidence="2" type="ORF">Tci_015462</name>
</gene>
<feature type="region of interest" description="Disordered" evidence="1">
    <location>
        <begin position="1"/>
        <end position="28"/>
    </location>
</feature>
<accession>A0A6L2K6J3</accession>
<evidence type="ECO:0000256" key="1">
    <source>
        <dbReference type="SAM" id="MobiDB-lite"/>
    </source>
</evidence>
<dbReference type="AlphaFoldDB" id="A0A6L2K6J3"/>
<organism evidence="2">
    <name type="scientific">Tanacetum cinerariifolium</name>
    <name type="common">Dalmatian daisy</name>
    <name type="synonym">Chrysanthemum cinerariifolium</name>
    <dbReference type="NCBI Taxonomy" id="118510"/>
    <lineage>
        <taxon>Eukaryota</taxon>
        <taxon>Viridiplantae</taxon>
        <taxon>Streptophyta</taxon>
        <taxon>Embryophyta</taxon>
        <taxon>Tracheophyta</taxon>
        <taxon>Spermatophyta</taxon>
        <taxon>Magnoliopsida</taxon>
        <taxon>eudicotyledons</taxon>
        <taxon>Gunneridae</taxon>
        <taxon>Pentapetalae</taxon>
        <taxon>asterids</taxon>
        <taxon>campanulids</taxon>
        <taxon>Asterales</taxon>
        <taxon>Asteraceae</taxon>
        <taxon>Asteroideae</taxon>
        <taxon>Anthemideae</taxon>
        <taxon>Anthemidinae</taxon>
        <taxon>Tanacetum</taxon>
    </lineage>
</organism>
<dbReference type="EMBL" id="BKCJ010001715">
    <property type="protein sequence ID" value="GEU43484.1"/>
    <property type="molecule type" value="Genomic_DNA"/>
</dbReference>
<evidence type="ECO:0000313" key="2">
    <source>
        <dbReference type="EMBL" id="GEU43484.1"/>
    </source>
</evidence>
<reference evidence="2" key="1">
    <citation type="journal article" date="2019" name="Sci. Rep.">
        <title>Draft genome of Tanacetum cinerariifolium, the natural source of mosquito coil.</title>
        <authorList>
            <person name="Yamashiro T."/>
            <person name="Shiraishi A."/>
            <person name="Satake H."/>
            <person name="Nakayama K."/>
        </authorList>
    </citation>
    <scope>NUCLEOTIDE SEQUENCE</scope>
</reference>
<sequence length="845" mass="95849">MLLLEGDGFLDSKGGAKNPESNKDKQPTLAGVLDEVRALRKEVALVKFDDARIAKLERLLNDNFMFRNDIPNDLHLTCSRPHIDNANVVGHVIGIHKADKKNDSPNGNQNDVNKGLTCSANDLMSTCSGPDILDGEVVDALIGIHKADVKNDRPNDEVSFWTLFRETDEITDLNQILEEVLLTERGDGVAGIKQRRRDPSSDDIRDLVMTSGHENPICTLGDYSKPSHEGYRNTIELPLGNNVYCMEDLEQAFVEYASLRKYDMGNRKFTTNQGPRNFNEATNTWKEKPNFNWEQTQTFTSPRNGLISTYSSNYQMKLEKPLDDFDSHQEKRLSGLRTQLGQQQDDMIRKIILLRKTIFEKLNDAPIPEPEGNFTASKNITSITISIEMSSEERESKAHQSYSPQRSFTYECDFMILEDTTSITDRHLGEMAFGRPFIDEIGLIYNREEGTVMFKQDDKKITFKMPHTMKIFKKTRLMGLSTDSIPRPPIKKTLAMEGRTTIKAYSLEISTYKTEEITCSCFHGCIDKDLINLVILDVRSPGMDNGEVVVAGMGIHKADGQNDNPNAIHNAVNQGICGSANHPMLDVLIQVVCDGKGIDKAYRNNDYTYSQSKLNDHPTTDIGVKPIPVDEFTDDFMDVLNDEKSIPNYSLDDMKLQDEEDKLISTPAPVNHQQVDDLIDVHKDKTTVLQENVKDQSNKSQYANVVIDDYKPFLASVFANVKANRKKCGIERNYVLREPDAKWAMESPHFLPCTLGGSMINNYSNDVRYPVAWRDVEKVYFNEPKKNWCLAELHISTGVVSFYVLLVRLSCNLPLTVDDPLQTALAYRERMLQYFWSHKFEAKKP</sequence>
<name>A0A6L2K6J3_TANCI</name>
<protein>
    <submittedName>
        <fullName evidence="2">Phospholipase-like protein</fullName>
    </submittedName>
</protein>
<comment type="caution">
    <text evidence="2">The sequence shown here is derived from an EMBL/GenBank/DDBJ whole genome shotgun (WGS) entry which is preliminary data.</text>
</comment>
<proteinExistence type="predicted"/>